<proteinExistence type="predicted"/>
<protein>
    <submittedName>
        <fullName evidence="2">Uncharacterized protein</fullName>
    </submittedName>
</protein>
<accession>A0AAV6HDS1</accession>
<dbReference type="AlphaFoldDB" id="A0AAV6HDS1"/>
<keyword evidence="3" id="KW-1185">Reference proteome</keyword>
<dbReference type="Proteomes" id="UP000823561">
    <property type="component" value="Chromosome 1"/>
</dbReference>
<evidence type="ECO:0000256" key="1">
    <source>
        <dbReference type="SAM" id="Phobius"/>
    </source>
</evidence>
<organism evidence="2 3">
    <name type="scientific">Alosa alosa</name>
    <name type="common">allis shad</name>
    <dbReference type="NCBI Taxonomy" id="278164"/>
    <lineage>
        <taxon>Eukaryota</taxon>
        <taxon>Metazoa</taxon>
        <taxon>Chordata</taxon>
        <taxon>Craniata</taxon>
        <taxon>Vertebrata</taxon>
        <taxon>Euteleostomi</taxon>
        <taxon>Actinopterygii</taxon>
        <taxon>Neopterygii</taxon>
        <taxon>Teleostei</taxon>
        <taxon>Clupei</taxon>
        <taxon>Clupeiformes</taxon>
        <taxon>Clupeoidei</taxon>
        <taxon>Clupeidae</taxon>
        <taxon>Alosa</taxon>
    </lineage>
</organism>
<dbReference type="EMBL" id="JADWDJ010000001">
    <property type="protein sequence ID" value="KAG5285265.1"/>
    <property type="molecule type" value="Genomic_DNA"/>
</dbReference>
<comment type="caution">
    <text evidence="2">The sequence shown here is derived from an EMBL/GenBank/DDBJ whole genome shotgun (WGS) entry which is preliminary data.</text>
</comment>
<keyword evidence="1" id="KW-0472">Membrane</keyword>
<evidence type="ECO:0000313" key="3">
    <source>
        <dbReference type="Proteomes" id="UP000823561"/>
    </source>
</evidence>
<evidence type="ECO:0000313" key="2">
    <source>
        <dbReference type="EMBL" id="KAG5285265.1"/>
    </source>
</evidence>
<gene>
    <name evidence="2" type="ORF">AALO_G00001380</name>
</gene>
<keyword evidence="1" id="KW-0812">Transmembrane</keyword>
<reference evidence="2 3" key="1">
    <citation type="submission" date="2020-10" db="EMBL/GenBank/DDBJ databases">
        <title>Chromosome-scale genome assembly of the Allis shad, Alosa alosa.</title>
        <authorList>
            <person name="Margot Z."/>
            <person name="Christophe K."/>
            <person name="Cabau C."/>
            <person name="Louis A."/>
            <person name="Berthelot C."/>
            <person name="Parey E."/>
            <person name="Roest Crollius H."/>
            <person name="Montfort J."/>
            <person name="Robinson-Rechavi M."/>
            <person name="Bucao C."/>
            <person name="Bouchez O."/>
            <person name="Gislard M."/>
            <person name="Lluch J."/>
            <person name="Milhes M."/>
            <person name="Lampietro C."/>
            <person name="Lopez Roques C."/>
            <person name="Donnadieu C."/>
            <person name="Braasch I."/>
            <person name="Desvignes T."/>
            <person name="Postlethwait J."/>
            <person name="Bobe J."/>
            <person name="Guiguen Y."/>
        </authorList>
    </citation>
    <scope>NUCLEOTIDE SEQUENCE [LARGE SCALE GENOMIC DNA]</scope>
    <source>
        <strain evidence="2">M-15738</strain>
        <tissue evidence="2">Blood</tissue>
    </source>
</reference>
<sequence>MDGPMGQCVMRASAKPIQLGVTSVRQPCHMSVRPHAFHKHHPAVRSYVRSLVCMLFFKSLLLFFFFN</sequence>
<feature type="transmembrane region" description="Helical" evidence="1">
    <location>
        <begin position="47"/>
        <end position="66"/>
    </location>
</feature>
<name>A0AAV6HDS1_9TELE</name>
<keyword evidence="1" id="KW-1133">Transmembrane helix</keyword>